<comment type="caution">
    <text evidence="3">The sequence shown here is derived from an EMBL/GenBank/DDBJ whole genome shotgun (WGS) entry which is preliminary data.</text>
</comment>
<dbReference type="EMBL" id="PPEL01000028">
    <property type="protein sequence ID" value="PNV65475.1"/>
    <property type="molecule type" value="Genomic_DNA"/>
</dbReference>
<dbReference type="Pfam" id="PF13173">
    <property type="entry name" value="AAA_14"/>
    <property type="match status" value="1"/>
</dbReference>
<dbReference type="Pfam" id="PF13635">
    <property type="entry name" value="DUF4143"/>
    <property type="match status" value="1"/>
</dbReference>
<dbReference type="PANTHER" id="PTHR33295">
    <property type="entry name" value="ATPASE"/>
    <property type="match status" value="1"/>
</dbReference>
<sequence length="418" mass="47503">MIIQRPRYMEKLIRGMGSGQVKIVTGVRRCGKSFLLFDLFKSHLVGQGVPESNIFEMAFDRFSSRKYRDPEVFHPYLTARLEGAAGARYVLLDEVQLLGDFAEVLIDLIAMEGVDVYVTGSNAKLLSKDVVTEFRGRGQEIAMAPLSFSEFMSAYDGGKHDGYQEYATYGGLPGIFTRETPEEKADYLNSLYKEVYLRDIVERNVVRDSGNLEELVDVLSSAIGSLTNASKLAATFKSRKGARMAPETVECYLSFLEDSFLLRRAKRYDVKGRRYISTPFKFYFADLGLRNARMNFRQMKETHIMENVVYNELVGRGLGVDVGVVPVSTKDEDGKSQRVQLEIDFVCNRGSKRYYVQSAFALPTSEKRDQEQRPLLKVDDGFKKVIVTKEGLEPHYNENGILMMNVYDFLLNQDSLDF</sequence>
<keyword evidence="4" id="KW-1185">Reference proteome</keyword>
<name>A0A2K2U568_9ACTN</name>
<evidence type="ECO:0000313" key="3">
    <source>
        <dbReference type="EMBL" id="PNV65475.1"/>
    </source>
</evidence>
<evidence type="ECO:0000313" key="4">
    <source>
        <dbReference type="Proteomes" id="UP000236488"/>
    </source>
</evidence>
<dbReference type="InterPro" id="IPR025420">
    <property type="entry name" value="DUF4143"/>
</dbReference>
<dbReference type="GO" id="GO:0005524">
    <property type="term" value="F:ATP binding"/>
    <property type="evidence" value="ECO:0007669"/>
    <property type="project" value="UniProtKB-KW"/>
</dbReference>
<dbReference type="PANTHER" id="PTHR33295:SF18">
    <property type="entry name" value="AAA+ ATPASE DOMAIN-CONTAINING PROTEIN"/>
    <property type="match status" value="1"/>
</dbReference>
<keyword evidence="3" id="KW-0067">ATP-binding</keyword>
<protein>
    <submittedName>
        <fullName evidence="3">ATP-binding protein</fullName>
    </submittedName>
</protein>
<dbReference type="AlphaFoldDB" id="A0A2K2U568"/>
<reference evidence="3 4" key="1">
    <citation type="journal article" date="2018" name="Int. J. Syst. Evol. Microbiol.">
        <title>Rubneribacter badeniensis gen. nov., sp. nov. and Enteroscipio rubneri gen. nov., sp. nov., new members of the Eggerthellaceae isolated from human faeces.</title>
        <authorList>
            <person name="Danylec N."/>
            <person name="Gobl A."/>
            <person name="Stoll D.A."/>
            <person name="Hetzer B."/>
            <person name="Kulling S.E."/>
            <person name="Huch M."/>
        </authorList>
    </citation>
    <scope>NUCLEOTIDE SEQUENCE [LARGE SCALE GENOMIC DNA]</scope>
    <source>
        <strain evidence="3 4">ResAG-85</strain>
    </source>
</reference>
<organism evidence="3 4">
    <name type="scientific">Rubneribacter badeniensis</name>
    <dbReference type="NCBI Taxonomy" id="2070688"/>
    <lineage>
        <taxon>Bacteria</taxon>
        <taxon>Bacillati</taxon>
        <taxon>Actinomycetota</taxon>
        <taxon>Coriobacteriia</taxon>
        <taxon>Eggerthellales</taxon>
        <taxon>Eggerthellaceae</taxon>
        <taxon>Rubneribacter</taxon>
    </lineage>
</organism>
<evidence type="ECO:0000259" key="1">
    <source>
        <dbReference type="Pfam" id="PF13173"/>
    </source>
</evidence>
<feature type="domain" description="AAA" evidence="1">
    <location>
        <begin position="20"/>
        <end position="152"/>
    </location>
</feature>
<proteinExistence type="predicted"/>
<keyword evidence="3" id="KW-0547">Nucleotide-binding</keyword>
<dbReference type="SUPFAM" id="SSF52540">
    <property type="entry name" value="P-loop containing nucleoside triphosphate hydrolases"/>
    <property type="match status" value="1"/>
</dbReference>
<gene>
    <name evidence="3" type="ORF">C2L80_06220</name>
</gene>
<dbReference type="Proteomes" id="UP000236488">
    <property type="component" value="Unassembled WGS sequence"/>
</dbReference>
<dbReference type="InterPro" id="IPR041682">
    <property type="entry name" value="AAA_14"/>
</dbReference>
<dbReference type="RefSeq" id="WP_087194849.1">
    <property type="nucleotide sequence ID" value="NZ_PPEL01000028.1"/>
</dbReference>
<feature type="domain" description="DUF4143" evidence="2">
    <location>
        <begin position="198"/>
        <end position="355"/>
    </location>
</feature>
<accession>A0A2K2U568</accession>
<dbReference type="InterPro" id="IPR027417">
    <property type="entry name" value="P-loop_NTPase"/>
</dbReference>
<evidence type="ECO:0000259" key="2">
    <source>
        <dbReference type="Pfam" id="PF13635"/>
    </source>
</evidence>